<dbReference type="PROSITE" id="PS50883">
    <property type="entry name" value="EAL"/>
    <property type="match status" value="1"/>
</dbReference>
<comment type="caution">
    <text evidence="6">The sequence shown here is derived from an EMBL/GenBank/DDBJ whole genome shotgun (WGS) entry which is preliminary data.</text>
</comment>
<feature type="domain" description="PAC" evidence="3">
    <location>
        <begin position="223"/>
        <end position="275"/>
    </location>
</feature>
<dbReference type="InterPro" id="IPR029787">
    <property type="entry name" value="Nucleotide_cyclase"/>
</dbReference>
<dbReference type="SUPFAM" id="SSF55073">
    <property type="entry name" value="Nucleotide cyclase"/>
    <property type="match status" value="1"/>
</dbReference>
<dbReference type="InterPro" id="IPR043128">
    <property type="entry name" value="Rev_trsase/Diguanyl_cyclase"/>
</dbReference>
<dbReference type="InterPro" id="IPR013655">
    <property type="entry name" value="PAS_fold_3"/>
</dbReference>
<dbReference type="InterPro" id="IPR001633">
    <property type="entry name" value="EAL_dom"/>
</dbReference>
<dbReference type="Gene3D" id="3.30.70.270">
    <property type="match status" value="1"/>
</dbReference>
<dbReference type="SMART" id="SM00086">
    <property type="entry name" value="PAC"/>
    <property type="match status" value="3"/>
</dbReference>
<dbReference type="Pfam" id="PF00563">
    <property type="entry name" value="EAL"/>
    <property type="match status" value="1"/>
</dbReference>
<dbReference type="NCBIfam" id="TIGR00254">
    <property type="entry name" value="GGDEF"/>
    <property type="match status" value="1"/>
</dbReference>
<dbReference type="Pfam" id="PF00990">
    <property type="entry name" value="GGDEF"/>
    <property type="match status" value="1"/>
</dbReference>
<dbReference type="PANTHER" id="PTHR44757:SF2">
    <property type="entry name" value="BIOFILM ARCHITECTURE MAINTENANCE PROTEIN MBAA"/>
    <property type="match status" value="1"/>
</dbReference>
<dbReference type="EMBL" id="BMYZ01000001">
    <property type="protein sequence ID" value="GGY61015.1"/>
    <property type="molecule type" value="Genomic_DNA"/>
</dbReference>
<dbReference type="NCBIfam" id="TIGR00229">
    <property type="entry name" value="sensory_box"/>
    <property type="match status" value="3"/>
</dbReference>
<dbReference type="RefSeq" id="WP_189414931.1">
    <property type="nucleotide sequence ID" value="NZ_BMYZ01000001.1"/>
</dbReference>
<evidence type="ECO:0000259" key="5">
    <source>
        <dbReference type="PROSITE" id="PS50887"/>
    </source>
</evidence>
<dbReference type="InterPro" id="IPR000014">
    <property type="entry name" value="PAS"/>
</dbReference>
<evidence type="ECO:0000313" key="6">
    <source>
        <dbReference type="EMBL" id="GGY61015.1"/>
    </source>
</evidence>
<feature type="domain" description="GGDEF" evidence="5">
    <location>
        <begin position="572"/>
        <end position="705"/>
    </location>
</feature>
<evidence type="ECO:0000256" key="1">
    <source>
        <dbReference type="SAM" id="MobiDB-lite"/>
    </source>
</evidence>
<dbReference type="SUPFAM" id="SSF55785">
    <property type="entry name" value="PYP-like sensor domain (PAS domain)"/>
    <property type="match status" value="4"/>
</dbReference>
<dbReference type="PANTHER" id="PTHR44757">
    <property type="entry name" value="DIGUANYLATE CYCLASE DGCP"/>
    <property type="match status" value="1"/>
</dbReference>
<dbReference type="InterPro" id="IPR000160">
    <property type="entry name" value="GGDEF_dom"/>
</dbReference>
<dbReference type="SMART" id="SM00091">
    <property type="entry name" value="PAS"/>
    <property type="match status" value="3"/>
</dbReference>
<sequence>MSKKDSLLPRHAFSAGPMPSPESERITQLIANIPQQVWTALPDGSLDFVNQQVTDYFGRSFEEMLGTGWVEIVHPEDVHEAILRWSRSLATGEDYETDFRLRRADGCYRWHIARASAIYDEQGKIVQWIGTSTDITARKEAEAALELSKSHLAAAQARALIGSWELDLATGQGSASDEWFQIMSRDPELGVPNFNEFMAMVHPKDYPLLIERHAQSLQGKGGGQYDFRIVMPDGSLRWIEARSITVFDDEGKPLRMVGTSQNITERKEIELALNASESRFRAFMEKTPALAFIKNEAGHFVYINPTFERVFQMTPGEIIGTTVFDHWPKAVAQKLHDHDMTIFASGKQTEAFENVPTPTGMRHWLTVKFVFSNADGQRFLGCTAIDLTERHNAEQALRLSTELLSVSQYVAQIGGWQLDVPTQKLFWTDQVYHLLDTTPGEVEPTVESGLNYFSAESRPILSRALREAMAHGEGFDIELEMQTLKGRKIDVRVICTVTMENGKPSKLNGVFQDISEHKAAQIALEHANQELEYTNRVLENIAHYDALTHLPNRVLLADRLYQAMAHTQRSEQIMAVAFLDLDGFKAVNDQYGHAIGDRLLVSLAQRMKSTLREGDTLARIGGDEFVIVLTDLHHTSECEPLLQRLLGAAAEPVQLDDLSLEVSASIGVTLYPQDGSDADQLLRHADQAMYLAKQAGKNCYHLFDIAKDVAVKHQRETLEHIRSALHNQEFVLYYQPKVHMRTGKIIGAEALIRWQHPQYGLLPPAAFLPVVENHLLSIELGEWVIETALDQMTEWEVMGLEIPVSVNIGAIQLQQSNFAERLEELLFLHPAANPRNLELEILETSALEDITQVSAVINACKVLGVSFALDDFGTGYSSLAYLKKLPAQVLKIDQSFVRDMLEDTDDLAIIKGIVGLANAFHRTVLAEGVETIAHGEILLAMGCELAQGYGIARPMPAAAIPEWIKTWRPDDAWVK</sequence>
<dbReference type="Pfam" id="PF08447">
    <property type="entry name" value="PAS_3"/>
    <property type="match status" value="3"/>
</dbReference>
<dbReference type="SUPFAM" id="SSF141868">
    <property type="entry name" value="EAL domain-like"/>
    <property type="match status" value="1"/>
</dbReference>
<dbReference type="PROSITE" id="PS50113">
    <property type="entry name" value="PAC"/>
    <property type="match status" value="3"/>
</dbReference>
<dbReference type="PROSITE" id="PS50112">
    <property type="entry name" value="PAS"/>
    <property type="match status" value="2"/>
</dbReference>
<dbReference type="PROSITE" id="PS50887">
    <property type="entry name" value="GGDEF"/>
    <property type="match status" value="1"/>
</dbReference>
<evidence type="ECO:0000313" key="7">
    <source>
        <dbReference type="Proteomes" id="UP000619761"/>
    </source>
</evidence>
<protein>
    <recommendedName>
        <fullName evidence="8">Diguanylate cyclase</fullName>
    </recommendedName>
</protein>
<dbReference type="Pfam" id="PF08448">
    <property type="entry name" value="PAS_4"/>
    <property type="match status" value="1"/>
</dbReference>
<reference evidence="7" key="1">
    <citation type="journal article" date="2019" name="Int. J. Syst. Evol. Microbiol.">
        <title>The Global Catalogue of Microorganisms (GCM) 10K type strain sequencing project: providing services to taxonomists for standard genome sequencing and annotation.</title>
        <authorList>
            <consortium name="The Broad Institute Genomics Platform"/>
            <consortium name="The Broad Institute Genome Sequencing Center for Infectious Disease"/>
            <person name="Wu L."/>
            <person name="Ma J."/>
        </authorList>
    </citation>
    <scope>NUCLEOTIDE SEQUENCE [LARGE SCALE GENOMIC DNA]</scope>
    <source>
        <strain evidence="7">KCTC 32239</strain>
    </source>
</reference>
<evidence type="ECO:0000259" key="2">
    <source>
        <dbReference type="PROSITE" id="PS50112"/>
    </source>
</evidence>
<feature type="domain" description="PAS" evidence="2">
    <location>
        <begin position="22"/>
        <end position="77"/>
    </location>
</feature>
<dbReference type="Gene3D" id="2.10.70.100">
    <property type="match status" value="1"/>
</dbReference>
<dbReference type="CDD" id="cd01948">
    <property type="entry name" value="EAL"/>
    <property type="match status" value="1"/>
</dbReference>
<feature type="region of interest" description="Disordered" evidence="1">
    <location>
        <begin position="1"/>
        <end position="22"/>
    </location>
</feature>
<evidence type="ECO:0008006" key="8">
    <source>
        <dbReference type="Google" id="ProtNLM"/>
    </source>
</evidence>
<keyword evidence="7" id="KW-1185">Reference proteome</keyword>
<feature type="domain" description="EAL" evidence="4">
    <location>
        <begin position="714"/>
        <end position="968"/>
    </location>
</feature>
<dbReference type="InterPro" id="IPR013656">
    <property type="entry name" value="PAS_4"/>
</dbReference>
<dbReference type="InterPro" id="IPR000700">
    <property type="entry name" value="PAS-assoc_C"/>
</dbReference>
<feature type="domain" description="PAC" evidence="3">
    <location>
        <begin position="95"/>
        <end position="147"/>
    </location>
</feature>
<gene>
    <name evidence="6" type="ORF">GCM10011613_00440</name>
</gene>
<dbReference type="Gene3D" id="3.30.450.20">
    <property type="entry name" value="PAS domain"/>
    <property type="match status" value="4"/>
</dbReference>
<dbReference type="Gene3D" id="3.20.20.450">
    <property type="entry name" value="EAL domain"/>
    <property type="match status" value="1"/>
</dbReference>
<evidence type="ECO:0000259" key="4">
    <source>
        <dbReference type="PROSITE" id="PS50883"/>
    </source>
</evidence>
<feature type="domain" description="PAS" evidence="2">
    <location>
        <begin position="276"/>
        <end position="339"/>
    </location>
</feature>
<dbReference type="SMART" id="SM00267">
    <property type="entry name" value="GGDEF"/>
    <property type="match status" value="1"/>
</dbReference>
<dbReference type="CDD" id="cd01949">
    <property type="entry name" value="GGDEF"/>
    <property type="match status" value="1"/>
</dbReference>
<dbReference type="InterPro" id="IPR001610">
    <property type="entry name" value="PAC"/>
</dbReference>
<proteinExistence type="predicted"/>
<dbReference type="Proteomes" id="UP000619761">
    <property type="component" value="Unassembled WGS sequence"/>
</dbReference>
<dbReference type="InterPro" id="IPR035919">
    <property type="entry name" value="EAL_sf"/>
</dbReference>
<dbReference type="CDD" id="cd00130">
    <property type="entry name" value="PAS"/>
    <property type="match status" value="3"/>
</dbReference>
<accession>A0ABQ3AMA2</accession>
<dbReference type="SMART" id="SM00052">
    <property type="entry name" value="EAL"/>
    <property type="match status" value="1"/>
</dbReference>
<dbReference type="InterPro" id="IPR035965">
    <property type="entry name" value="PAS-like_dom_sf"/>
</dbReference>
<feature type="domain" description="PAC" evidence="3">
    <location>
        <begin position="475"/>
        <end position="526"/>
    </location>
</feature>
<organism evidence="6 7">
    <name type="scientific">Cellvibrio zantedeschiae</name>
    <dbReference type="NCBI Taxonomy" id="1237077"/>
    <lineage>
        <taxon>Bacteria</taxon>
        <taxon>Pseudomonadati</taxon>
        <taxon>Pseudomonadota</taxon>
        <taxon>Gammaproteobacteria</taxon>
        <taxon>Cellvibrionales</taxon>
        <taxon>Cellvibrionaceae</taxon>
        <taxon>Cellvibrio</taxon>
    </lineage>
</organism>
<name>A0ABQ3AMA2_9GAMM</name>
<evidence type="ECO:0000259" key="3">
    <source>
        <dbReference type="PROSITE" id="PS50113"/>
    </source>
</evidence>
<dbReference type="InterPro" id="IPR052155">
    <property type="entry name" value="Biofilm_reg_signaling"/>
</dbReference>